<keyword evidence="3" id="KW-1185">Reference proteome</keyword>
<evidence type="ECO:0000256" key="1">
    <source>
        <dbReference type="SAM" id="MobiDB-lite"/>
    </source>
</evidence>
<dbReference type="AlphaFoldDB" id="A0A2T6AB71"/>
<reference evidence="2 3" key="1">
    <citation type="submission" date="2018-04" db="EMBL/GenBank/DDBJ databases">
        <title>Genomic Encyclopedia of Archaeal and Bacterial Type Strains, Phase II (KMG-II): from individual species to whole genera.</title>
        <authorList>
            <person name="Goeker M."/>
        </authorList>
    </citation>
    <scope>NUCLEOTIDE SEQUENCE [LARGE SCALE GENOMIC DNA]</scope>
    <source>
        <strain evidence="2 3">DSM 29329</strain>
    </source>
</reference>
<feature type="compositionally biased region" description="Low complexity" evidence="1">
    <location>
        <begin position="1"/>
        <end position="14"/>
    </location>
</feature>
<dbReference type="EMBL" id="QBKN01000033">
    <property type="protein sequence ID" value="PTX41063.1"/>
    <property type="molecule type" value="Genomic_DNA"/>
</dbReference>
<organism evidence="2 3">
    <name type="scientific">Allosediminivita pacifica</name>
    <dbReference type="NCBI Taxonomy" id="1267769"/>
    <lineage>
        <taxon>Bacteria</taxon>
        <taxon>Pseudomonadati</taxon>
        <taxon>Pseudomonadota</taxon>
        <taxon>Alphaproteobacteria</taxon>
        <taxon>Rhodobacterales</taxon>
        <taxon>Paracoccaceae</taxon>
        <taxon>Allosediminivita</taxon>
    </lineage>
</organism>
<sequence>MFASAASLFLSAPSVQEDDTGTGPKPPPVPGPLLMTDCMTPAADGTLLLALWRRWHGPED</sequence>
<evidence type="ECO:0000313" key="3">
    <source>
        <dbReference type="Proteomes" id="UP000244069"/>
    </source>
</evidence>
<dbReference type="RefSeq" id="WP_107978498.1">
    <property type="nucleotide sequence ID" value="NZ_BMEZ01000032.1"/>
</dbReference>
<evidence type="ECO:0000313" key="2">
    <source>
        <dbReference type="EMBL" id="PTX41063.1"/>
    </source>
</evidence>
<proteinExistence type="predicted"/>
<name>A0A2T6AB71_9RHOB</name>
<comment type="caution">
    <text evidence="2">The sequence shown here is derived from an EMBL/GenBank/DDBJ whole genome shotgun (WGS) entry which is preliminary data.</text>
</comment>
<gene>
    <name evidence="2" type="ORF">C8N44_13336</name>
</gene>
<dbReference type="Proteomes" id="UP000244069">
    <property type="component" value="Unassembled WGS sequence"/>
</dbReference>
<accession>A0A2T6AB71</accession>
<protein>
    <submittedName>
        <fullName evidence="2">Uncharacterized protein</fullName>
    </submittedName>
</protein>
<feature type="region of interest" description="Disordered" evidence="1">
    <location>
        <begin position="1"/>
        <end position="33"/>
    </location>
</feature>